<organism evidence="2">
    <name type="scientific">Cladocopium goreaui</name>
    <dbReference type="NCBI Taxonomy" id="2562237"/>
    <lineage>
        <taxon>Eukaryota</taxon>
        <taxon>Sar</taxon>
        <taxon>Alveolata</taxon>
        <taxon>Dinophyceae</taxon>
        <taxon>Suessiales</taxon>
        <taxon>Symbiodiniaceae</taxon>
        <taxon>Cladocopium</taxon>
    </lineage>
</organism>
<dbReference type="SUPFAM" id="SSF47473">
    <property type="entry name" value="EF-hand"/>
    <property type="match status" value="1"/>
</dbReference>
<keyword evidence="5" id="KW-1185">Reference proteome</keyword>
<evidence type="ECO:0000313" key="2">
    <source>
        <dbReference type="EMBL" id="CAI3980956.1"/>
    </source>
</evidence>
<sequence>MASKDGSKVTTQGYHAYRKAAGELTGAKPPQGIEATMALTSPNDLKVAFEMLDVNKEGVLGKKQARDFLRCAGWCVPDDELDAMLVGRASSGVKAGTAERTKWNQKMLMDLLEENKNRENTSVASVQQALRRLASNRAKISRERIVEFISQDHDLSEADIDQVLGAIGMGGAKLLDCDQLAAKLLDRVCNPPSVLEMHELGS</sequence>
<reference evidence="2" key="1">
    <citation type="submission" date="2022-10" db="EMBL/GenBank/DDBJ databases">
        <authorList>
            <person name="Chen Y."/>
            <person name="Dougan E. K."/>
            <person name="Chan C."/>
            <person name="Rhodes N."/>
            <person name="Thang M."/>
        </authorList>
    </citation>
    <scope>NUCLEOTIDE SEQUENCE</scope>
</reference>
<gene>
    <name evidence="2" type="ORF">C1SCF055_LOCUS8795</name>
</gene>
<reference evidence="3" key="2">
    <citation type="submission" date="2024-04" db="EMBL/GenBank/DDBJ databases">
        <authorList>
            <person name="Chen Y."/>
            <person name="Shah S."/>
            <person name="Dougan E. K."/>
            <person name="Thang M."/>
            <person name="Chan C."/>
        </authorList>
    </citation>
    <scope>NUCLEOTIDE SEQUENCE [LARGE SCALE GENOMIC DNA]</scope>
</reference>
<dbReference type="PROSITE" id="PS50222">
    <property type="entry name" value="EF_HAND_2"/>
    <property type="match status" value="1"/>
</dbReference>
<evidence type="ECO:0000313" key="4">
    <source>
        <dbReference type="EMBL" id="CAL4768268.1"/>
    </source>
</evidence>
<dbReference type="Gene3D" id="1.10.238.10">
    <property type="entry name" value="EF-hand"/>
    <property type="match status" value="1"/>
</dbReference>
<name>A0A9P1BWV7_9DINO</name>
<protein>
    <submittedName>
        <fullName evidence="4">EF-hand domain-containing protein</fullName>
    </submittedName>
</protein>
<dbReference type="AlphaFoldDB" id="A0A9P1BWV7"/>
<dbReference type="EMBL" id="CAMXCT020000600">
    <property type="protein sequence ID" value="CAL1134331.1"/>
    <property type="molecule type" value="Genomic_DNA"/>
</dbReference>
<dbReference type="EMBL" id="CAMXCT030000600">
    <property type="protein sequence ID" value="CAL4768268.1"/>
    <property type="molecule type" value="Genomic_DNA"/>
</dbReference>
<dbReference type="OrthoDB" id="429467at2759"/>
<evidence type="ECO:0000313" key="5">
    <source>
        <dbReference type="Proteomes" id="UP001152797"/>
    </source>
</evidence>
<dbReference type="Proteomes" id="UP001152797">
    <property type="component" value="Unassembled WGS sequence"/>
</dbReference>
<dbReference type="GO" id="GO:0005509">
    <property type="term" value="F:calcium ion binding"/>
    <property type="evidence" value="ECO:0007669"/>
    <property type="project" value="InterPro"/>
</dbReference>
<dbReference type="EMBL" id="CAMXCT010000600">
    <property type="protein sequence ID" value="CAI3980956.1"/>
    <property type="molecule type" value="Genomic_DNA"/>
</dbReference>
<comment type="caution">
    <text evidence="2">The sequence shown here is derived from an EMBL/GenBank/DDBJ whole genome shotgun (WGS) entry which is preliminary data.</text>
</comment>
<dbReference type="InterPro" id="IPR002048">
    <property type="entry name" value="EF_hand_dom"/>
</dbReference>
<evidence type="ECO:0000313" key="3">
    <source>
        <dbReference type="EMBL" id="CAL1134331.1"/>
    </source>
</evidence>
<accession>A0A9P1BWV7</accession>
<feature type="domain" description="EF-hand" evidence="1">
    <location>
        <begin position="40"/>
        <end position="75"/>
    </location>
</feature>
<proteinExistence type="predicted"/>
<dbReference type="InterPro" id="IPR011992">
    <property type="entry name" value="EF-hand-dom_pair"/>
</dbReference>
<evidence type="ECO:0000259" key="1">
    <source>
        <dbReference type="PROSITE" id="PS50222"/>
    </source>
</evidence>